<dbReference type="AlphaFoldDB" id="A0A3L8PZZ6"/>
<organism evidence="2 3">
    <name type="scientific">Parashewanella curva</name>
    <dbReference type="NCBI Taxonomy" id="2338552"/>
    <lineage>
        <taxon>Bacteria</taxon>
        <taxon>Pseudomonadati</taxon>
        <taxon>Pseudomonadota</taxon>
        <taxon>Gammaproteobacteria</taxon>
        <taxon>Alteromonadales</taxon>
        <taxon>Shewanellaceae</taxon>
        <taxon>Parashewanella</taxon>
    </lineage>
</organism>
<protein>
    <recommendedName>
        <fullName evidence="1">Double Cache domain-containing protein</fullName>
    </recommendedName>
</protein>
<gene>
    <name evidence="2" type="ORF">D5018_10995</name>
</gene>
<evidence type="ECO:0000313" key="3">
    <source>
        <dbReference type="Proteomes" id="UP000281474"/>
    </source>
</evidence>
<reference evidence="2 3" key="1">
    <citation type="submission" date="2018-09" db="EMBL/GenBank/DDBJ databases">
        <title>Phylogeny of the Shewanellaceae, and recommendation for two new genera, Pseudoshewanella and Parashewanella.</title>
        <authorList>
            <person name="Wang G."/>
        </authorList>
    </citation>
    <scope>NUCLEOTIDE SEQUENCE [LARGE SCALE GENOMIC DNA]</scope>
    <source>
        <strain evidence="2 3">C51</strain>
    </source>
</reference>
<proteinExistence type="predicted"/>
<dbReference type="InterPro" id="IPR004010">
    <property type="entry name" value="Double_Cache_2"/>
</dbReference>
<dbReference type="RefSeq" id="WP_121839056.1">
    <property type="nucleotide sequence ID" value="NZ_ML014778.1"/>
</dbReference>
<dbReference type="Gene3D" id="3.30.450.20">
    <property type="entry name" value="PAS domain"/>
    <property type="match status" value="2"/>
</dbReference>
<dbReference type="OrthoDB" id="7001565at2"/>
<dbReference type="Pfam" id="PF08269">
    <property type="entry name" value="dCache_2"/>
    <property type="match status" value="1"/>
</dbReference>
<accession>A0A3L8PZZ6</accession>
<sequence length="293" mass="33108">MNNKIKESLFIAGLTLSVPVAADAVNKEQQMLATHIETHEELRAKKLLNSAVEHLIKNGATAVKDFNNKEEFIDNELYVFSLTLDGKFLASGGSSLVLVGDTVLDTFDMYGKYFFREMVQKAKRDGGGDVEYHWHNPTDRVASPKRTLFKRVGDIIVAVGYYPVRANAFQAKTLLDKATVELKENVKQALFKFNNLDGQYVDGDLYIFVVDTDSKEYLAHAISRSFVGQTYEDALDDSGEAAISKMLDVVKEKPEGEIDYIWINPITNRKETKHTYFRLVDHYLLGVGFYKPN</sequence>
<keyword evidence="3" id="KW-1185">Reference proteome</keyword>
<name>A0A3L8PZZ6_9GAMM</name>
<evidence type="ECO:0000313" key="2">
    <source>
        <dbReference type="EMBL" id="RLV59672.1"/>
    </source>
</evidence>
<feature type="domain" description="Double Cache" evidence="1">
    <location>
        <begin position="63"/>
        <end position="290"/>
    </location>
</feature>
<comment type="caution">
    <text evidence="2">The sequence shown here is derived from an EMBL/GenBank/DDBJ whole genome shotgun (WGS) entry which is preliminary data.</text>
</comment>
<dbReference type="EMBL" id="QZEI01000029">
    <property type="protein sequence ID" value="RLV59672.1"/>
    <property type="molecule type" value="Genomic_DNA"/>
</dbReference>
<evidence type="ECO:0000259" key="1">
    <source>
        <dbReference type="Pfam" id="PF08269"/>
    </source>
</evidence>
<dbReference type="Proteomes" id="UP000281474">
    <property type="component" value="Unassembled WGS sequence"/>
</dbReference>